<dbReference type="InterPro" id="IPR019887">
    <property type="entry name" value="Tscrpt_reg_AsnC/Lrp_C"/>
</dbReference>
<keyword evidence="3" id="KW-0804">Transcription</keyword>
<evidence type="ECO:0000313" key="5">
    <source>
        <dbReference type="EMBL" id="MEQ6289120.1"/>
    </source>
</evidence>
<dbReference type="PANTHER" id="PTHR30154:SF46">
    <property type="entry name" value="TRANSCRIPTIONAL REGULATORY PROTEIN"/>
    <property type="match status" value="1"/>
</dbReference>
<evidence type="ECO:0000256" key="3">
    <source>
        <dbReference type="ARBA" id="ARBA00023163"/>
    </source>
</evidence>
<keyword evidence="2" id="KW-0238">DNA-binding</keyword>
<dbReference type="Proteomes" id="UP001433638">
    <property type="component" value="Unassembled WGS sequence"/>
</dbReference>
<dbReference type="PANTHER" id="PTHR30154">
    <property type="entry name" value="LEUCINE-RESPONSIVE REGULATORY PROTEIN"/>
    <property type="match status" value="1"/>
</dbReference>
<proteinExistence type="predicted"/>
<sequence length="157" mass="17489">MQLDAIDWRILAALQHNGRLSNQDLADKVALSPSACLRRVRTLEENGLIQGYHARLDAVQLGFELEAIVHVTVDHSHPDWHEAFLQQVDAFDEVVAAYVVSGASNYVLHIRARGLPAFSTFVVEKLNKLPGMRDICSYIVMKTLKDKRGELPLTAAS</sequence>
<dbReference type="SMART" id="SM00344">
    <property type="entry name" value="HTH_ASNC"/>
    <property type="match status" value="1"/>
</dbReference>
<keyword evidence="1" id="KW-0805">Transcription regulation</keyword>
<dbReference type="PROSITE" id="PS00519">
    <property type="entry name" value="HTH_ASNC_1"/>
    <property type="match status" value="1"/>
</dbReference>
<dbReference type="PROSITE" id="PS50956">
    <property type="entry name" value="HTH_ASNC_2"/>
    <property type="match status" value="1"/>
</dbReference>
<evidence type="ECO:0000256" key="2">
    <source>
        <dbReference type="ARBA" id="ARBA00023125"/>
    </source>
</evidence>
<dbReference type="InterPro" id="IPR036388">
    <property type="entry name" value="WH-like_DNA-bd_sf"/>
</dbReference>
<feature type="domain" description="HTH asnC-type" evidence="4">
    <location>
        <begin position="3"/>
        <end position="64"/>
    </location>
</feature>
<dbReference type="InterPro" id="IPR011008">
    <property type="entry name" value="Dimeric_a/b-barrel"/>
</dbReference>
<accession>A0ABV1M1C7</accession>
<dbReference type="InterPro" id="IPR036390">
    <property type="entry name" value="WH_DNA-bd_sf"/>
</dbReference>
<dbReference type="PRINTS" id="PR00033">
    <property type="entry name" value="HTHASNC"/>
</dbReference>
<organism evidence="5 6">
    <name type="scientific">Vogesella oryzagri</name>
    <dbReference type="NCBI Taxonomy" id="3160864"/>
    <lineage>
        <taxon>Bacteria</taxon>
        <taxon>Pseudomonadati</taxon>
        <taxon>Pseudomonadota</taxon>
        <taxon>Betaproteobacteria</taxon>
        <taxon>Neisseriales</taxon>
        <taxon>Chromobacteriaceae</taxon>
        <taxon>Vogesella</taxon>
    </lineage>
</organism>
<dbReference type="InterPro" id="IPR000485">
    <property type="entry name" value="AsnC-type_HTH_dom"/>
</dbReference>
<dbReference type="Pfam" id="PF13412">
    <property type="entry name" value="HTH_24"/>
    <property type="match status" value="1"/>
</dbReference>
<protein>
    <submittedName>
        <fullName evidence="5">Lrp/AsnC family transcriptional regulator</fullName>
    </submittedName>
</protein>
<name>A0ABV1M1C7_9NEIS</name>
<keyword evidence="6" id="KW-1185">Reference proteome</keyword>
<evidence type="ECO:0000256" key="1">
    <source>
        <dbReference type="ARBA" id="ARBA00023015"/>
    </source>
</evidence>
<dbReference type="Pfam" id="PF01037">
    <property type="entry name" value="AsnC_trans_reg"/>
    <property type="match status" value="1"/>
</dbReference>
<dbReference type="InterPro" id="IPR011991">
    <property type="entry name" value="ArsR-like_HTH"/>
</dbReference>
<evidence type="ECO:0000259" key="4">
    <source>
        <dbReference type="PROSITE" id="PS50956"/>
    </source>
</evidence>
<comment type="caution">
    <text evidence="5">The sequence shown here is derived from an EMBL/GenBank/DDBJ whole genome shotgun (WGS) entry which is preliminary data.</text>
</comment>
<dbReference type="RefSeq" id="WP_349582586.1">
    <property type="nucleotide sequence ID" value="NZ_JBEFLD010000001.1"/>
</dbReference>
<dbReference type="InterPro" id="IPR019885">
    <property type="entry name" value="Tscrpt_reg_HTH_AsnC-type_CS"/>
</dbReference>
<dbReference type="SUPFAM" id="SSF54909">
    <property type="entry name" value="Dimeric alpha+beta barrel"/>
    <property type="match status" value="1"/>
</dbReference>
<reference evidence="5" key="1">
    <citation type="submission" date="2024-06" db="EMBL/GenBank/DDBJ databases">
        <title>Genome sequence of Vogesella sp. MAHUQ-64.</title>
        <authorList>
            <person name="Huq M.A."/>
        </authorList>
    </citation>
    <scope>NUCLEOTIDE SEQUENCE</scope>
    <source>
        <strain evidence="5">MAHUQ-64</strain>
    </source>
</reference>
<gene>
    <name evidence="5" type="ORF">ABNW52_00610</name>
</gene>
<dbReference type="EMBL" id="JBEFLD010000001">
    <property type="protein sequence ID" value="MEQ6289120.1"/>
    <property type="molecule type" value="Genomic_DNA"/>
</dbReference>
<dbReference type="InterPro" id="IPR019888">
    <property type="entry name" value="Tscrpt_reg_AsnC-like"/>
</dbReference>
<evidence type="ECO:0000313" key="6">
    <source>
        <dbReference type="Proteomes" id="UP001433638"/>
    </source>
</evidence>
<dbReference type="CDD" id="cd00090">
    <property type="entry name" value="HTH_ARSR"/>
    <property type="match status" value="1"/>
</dbReference>
<dbReference type="Gene3D" id="1.10.10.10">
    <property type="entry name" value="Winged helix-like DNA-binding domain superfamily/Winged helix DNA-binding domain"/>
    <property type="match status" value="1"/>
</dbReference>
<dbReference type="Gene3D" id="3.30.70.920">
    <property type="match status" value="1"/>
</dbReference>
<dbReference type="SUPFAM" id="SSF46785">
    <property type="entry name" value="Winged helix' DNA-binding domain"/>
    <property type="match status" value="1"/>
</dbReference>